<evidence type="ECO:0000313" key="3">
    <source>
        <dbReference type="Proteomes" id="UP000464577"/>
    </source>
</evidence>
<dbReference type="GO" id="GO:0016866">
    <property type="term" value="F:intramolecular transferase activity"/>
    <property type="evidence" value="ECO:0007669"/>
    <property type="project" value="InterPro"/>
</dbReference>
<dbReference type="InterPro" id="IPR006099">
    <property type="entry name" value="MeMalonylCoA_mutase_a/b_cat"/>
</dbReference>
<proteinExistence type="predicted"/>
<dbReference type="RefSeq" id="WP_162387424.1">
    <property type="nucleotide sequence ID" value="NZ_CP045997.1"/>
</dbReference>
<organism evidence="2 3">
    <name type="scientific">Spirosoma endbachense</name>
    <dbReference type="NCBI Taxonomy" id="2666025"/>
    <lineage>
        <taxon>Bacteria</taxon>
        <taxon>Pseudomonadati</taxon>
        <taxon>Bacteroidota</taxon>
        <taxon>Cytophagia</taxon>
        <taxon>Cytophagales</taxon>
        <taxon>Cytophagaceae</taxon>
        <taxon>Spirosoma</taxon>
    </lineage>
</organism>
<dbReference type="Gene3D" id="3.20.20.240">
    <property type="entry name" value="Methylmalonyl-CoA mutase"/>
    <property type="match status" value="1"/>
</dbReference>
<dbReference type="PANTHER" id="PTHR48101:SF1">
    <property type="entry name" value="METHYLMALONYL-COA MUTASE, LARGE SUBUNIT"/>
    <property type="match status" value="1"/>
</dbReference>
<dbReference type="EMBL" id="CP045997">
    <property type="protein sequence ID" value="QHV97011.1"/>
    <property type="molecule type" value="Genomic_DNA"/>
</dbReference>
<evidence type="ECO:0000313" key="2">
    <source>
        <dbReference type="EMBL" id="QHV97011.1"/>
    </source>
</evidence>
<reference evidence="2 3" key="1">
    <citation type="submission" date="2019-11" db="EMBL/GenBank/DDBJ databases">
        <title>Spirosoma endbachense sp. nov., isolated from a natural salt meadow.</title>
        <authorList>
            <person name="Rojas J."/>
            <person name="Ambika Manirajan B."/>
            <person name="Ratering S."/>
            <person name="Suarez C."/>
            <person name="Geissler-Plaum R."/>
            <person name="Schnell S."/>
        </authorList>
    </citation>
    <scope>NUCLEOTIDE SEQUENCE [LARGE SCALE GENOMIC DNA]</scope>
    <source>
        <strain evidence="2 3">I-24</strain>
    </source>
</reference>
<protein>
    <submittedName>
        <fullName evidence="2">Methylmalonyl-CoA mutase</fullName>
    </submittedName>
</protein>
<dbReference type="AlphaFoldDB" id="A0A6P1VUY2"/>
<dbReference type="KEGG" id="senf:GJR95_19235"/>
<gene>
    <name evidence="2" type="ORF">GJR95_19235</name>
</gene>
<evidence type="ECO:0000259" key="1">
    <source>
        <dbReference type="Pfam" id="PF01642"/>
    </source>
</evidence>
<dbReference type="Pfam" id="PF01642">
    <property type="entry name" value="MM_CoA_mutase"/>
    <property type="match status" value="1"/>
</dbReference>
<keyword evidence="3" id="KW-1185">Reference proteome</keyword>
<dbReference type="Proteomes" id="UP000464577">
    <property type="component" value="Chromosome"/>
</dbReference>
<sequence length="454" mass="49956">MEPLLSDLFPDADKSAWLMQVQKELKSTSTGNSPYESLRWPTDEGFVVDPYYTADDLNGLPLETIQAAQKQVPGWLNVPERQITNERTDGIILRDSINRGADALILNLPSSADIDLSWLLNGIKLSDTPVFFKTNHPTAFVESLKTVAPYQLRGGLLTDPMARWLQSGQPIGADYQTVADVTKATSDSPQFRTICASSHLFHNAGATATQELAFLLASLADQYDHLTNLGLTIEQLVAKTLLSVSVGTHYFMEIAKLRALRVLLVRFLTAYESVQSSLFIHCQTSTFYDAAVTPYANLLRATTETMAAVLGGCDALTVHPYDTVSGIASDHEFADRIARNISILLKEESYLNKVADPAAGSYYLENLTQQLVESAWALFLEVEKRGGFERAFADGFIPGEIEQAYQAKVDAIRAGKVLVGVTKFRSDETTNQLNQSSETSASLLPDRRLAAEFE</sequence>
<dbReference type="GO" id="GO:0031419">
    <property type="term" value="F:cobalamin binding"/>
    <property type="evidence" value="ECO:0007669"/>
    <property type="project" value="InterPro"/>
</dbReference>
<dbReference type="SUPFAM" id="SSF51703">
    <property type="entry name" value="Cobalamin (vitamin B12)-dependent enzymes"/>
    <property type="match status" value="1"/>
</dbReference>
<accession>A0A6P1VUY2</accession>
<feature type="domain" description="Methylmalonyl-CoA mutase alpha/beta chain catalytic" evidence="1">
    <location>
        <begin position="115"/>
        <end position="434"/>
    </location>
</feature>
<name>A0A6P1VUY2_9BACT</name>
<dbReference type="PANTHER" id="PTHR48101">
    <property type="entry name" value="METHYLMALONYL-COA MUTASE, MITOCHONDRIAL-RELATED"/>
    <property type="match status" value="1"/>
</dbReference>
<dbReference type="InterPro" id="IPR016176">
    <property type="entry name" value="Cbl-dep_enz_cat"/>
</dbReference>